<protein>
    <recommendedName>
        <fullName evidence="3">DUF3806 domain-containing protein</fullName>
    </recommendedName>
</protein>
<dbReference type="STRING" id="1802519.A2961_02915"/>
<sequence length="137" mass="15887">MDDQEVKNKIQQMADEAVKRASDNAINLDYTNESVTTVEAILIEMFGDAQDLELTEENYIHMSEVWGAYLGETLIRNLTRGYWDFDEERKAYVVRLNDLSVYFPTEVYQVLKSGLVENVIDLYIDVYNQHSPVPIQL</sequence>
<evidence type="ECO:0000313" key="1">
    <source>
        <dbReference type="EMBL" id="OGM64715.1"/>
    </source>
</evidence>
<proteinExistence type="predicted"/>
<organism evidence="1 2">
    <name type="scientific">Candidatus Woesebacteria bacterium RIFCSPLOWO2_01_FULL_39_21</name>
    <dbReference type="NCBI Taxonomy" id="1802519"/>
    <lineage>
        <taxon>Bacteria</taxon>
        <taxon>Candidatus Woeseibacteriota</taxon>
    </lineage>
</organism>
<evidence type="ECO:0000313" key="2">
    <source>
        <dbReference type="Proteomes" id="UP000177082"/>
    </source>
</evidence>
<accession>A0A1F8BN06</accession>
<dbReference type="Proteomes" id="UP000177082">
    <property type="component" value="Unassembled WGS sequence"/>
</dbReference>
<dbReference type="AlphaFoldDB" id="A0A1F8BN06"/>
<reference evidence="1 2" key="1">
    <citation type="journal article" date="2016" name="Nat. Commun.">
        <title>Thousands of microbial genomes shed light on interconnected biogeochemical processes in an aquifer system.</title>
        <authorList>
            <person name="Anantharaman K."/>
            <person name="Brown C.T."/>
            <person name="Hug L.A."/>
            <person name="Sharon I."/>
            <person name="Castelle C.J."/>
            <person name="Probst A.J."/>
            <person name="Thomas B.C."/>
            <person name="Singh A."/>
            <person name="Wilkins M.J."/>
            <person name="Karaoz U."/>
            <person name="Brodie E.L."/>
            <person name="Williams K.H."/>
            <person name="Hubbard S.S."/>
            <person name="Banfield J.F."/>
        </authorList>
    </citation>
    <scope>NUCLEOTIDE SEQUENCE [LARGE SCALE GENOMIC DNA]</scope>
</reference>
<dbReference type="EMBL" id="MGHF01000003">
    <property type="protein sequence ID" value="OGM64715.1"/>
    <property type="molecule type" value="Genomic_DNA"/>
</dbReference>
<evidence type="ECO:0008006" key="3">
    <source>
        <dbReference type="Google" id="ProtNLM"/>
    </source>
</evidence>
<comment type="caution">
    <text evidence="1">The sequence shown here is derived from an EMBL/GenBank/DDBJ whole genome shotgun (WGS) entry which is preliminary data.</text>
</comment>
<gene>
    <name evidence="1" type="ORF">A2961_02915</name>
</gene>
<name>A0A1F8BN06_9BACT</name>